<dbReference type="EMBL" id="BA000016">
    <property type="protein sequence ID" value="BAB80298.1"/>
    <property type="molecule type" value="Genomic_DNA"/>
</dbReference>
<feature type="transmembrane region" description="Helical" evidence="7">
    <location>
        <begin position="111"/>
        <end position="144"/>
    </location>
</feature>
<proteinExistence type="inferred from homology"/>
<dbReference type="PRINTS" id="PR01837">
    <property type="entry name" value="MGTCSAPBPROT"/>
</dbReference>
<feature type="transmembrane region" description="Helical" evidence="7">
    <location>
        <begin position="10"/>
        <end position="27"/>
    </location>
</feature>
<gene>
    <name evidence="9" type="ordered locus">CPE0592</name>
</gene>
<reference evidence="9 10" key="1">
    <citation type="journal article" date="2002" name="Proc. Natl. Acad. Sci. U.S.A.">
        <title>Complete genome sequence of Clostridium perfringens, an anaerobic flesh-eater.</title>
        <authorList>
            <person name="Shimizu T."/>
            <person name="Ohtani K."/>
            <person name="Hirakawa H."/>
            <person name="Ohshima K."/>
            <person name="Yamashita A."/>
            <person name="Shiba T."/>
            <person name="Ogasawara N."/>
            <person name="Hattori M."/>
            <person name="Kuhara S."/>
            <person name="Hayashi H."/>
        </authorList>
    </citation>
    <scope>NUCLEOTIDE SEQUENCE [LARGE SCALE GENOMIC DNA]</scope>
    <source>
        <strain evidence="10">13 / Type A</strain>
    </source>
</reference>
<evidence type="ECO:0000256" key="5">
    <source>
        <dbReference type="ARBA" id="ARBA00022989"/>
    </source>
</evidence>
<dbReference type="STRING" id="195102.gene:10489849"/>
<protein>
    <submittedName>
        <fullName evidence="9">Probable Mg2+ transport protein</fullName>
    </submittedName>
</protein>
<dbReference type="InterPro" id="IPR003416">
    <property type="entry name" value="MgtC/SapB/SrpB/YhiD_fam"/>
</dbReference>
<evidence type="ECO:0000313" key="9">
    <source>
        <dbReference type="EMBL" id="BAB80298.1"/>
    </source>
</evidence>
<evidence type="ECO:0000256" key="7">
    <source>
        <dbReference type="SAM" id="Phobius"/>
    </source>
</evidence>
<dbReference type="AlphaFoldDB" id="Q8XMU6"/>
<evidence type="ECO:0000256" key="2">
    <source>
        <dbReference type="ARBA" id="ARBA00009298"/>
    </source>
</evidence>
<dbReference type="HOGENOM" id="CLU_079292_0_2_9"/>
<dbReference type="Pfam" id="PF02308">
    <property type="entry name" value="MgtC"/>
    <property type="match status" value="1"/>
</dbReference>
<dbReference type="InterPro" id="IPR049177">
    <property type="entry name" value="MgtC_SapB_SrpB_YhiD_N"/>
</dbReference>
<keyword evidence="6 7" id="KW-0472">Membrane</keyword>
<keyword evidence="5 7" id="KW-1133">Transmembrane helix</keyword>
<dbReference type="Proteomes" id="UP000000818">
    <property type="component" value="Chromosome"/>
</dbReference>
<comment type="subcellular location">
    <subcellularLocation>
        <location evidence="1">Cell membrane</location>
        <topology evidence="1">Multi-pass membrane protein</topology>
    </subcellularLocation>
</comment>
<feature type="transmembrane region" description="Helical" evidence="7">
    <location>
        <begin position="79"/>
        <end position="99"/>
    </location>
</feature>
<keyword evidence="4 7" id="KW-0812">Transmembrane</keyword>
<organism evidence="9 10">
    <name type="scientific">Clostridium perfringens (strain 13 / Type A)</name>
    <dbReference type="NCBI Taxonomy" id="195102"/>
    <lineage>
        <taxon>Bacteria</taxon>
        <taxon>Bacillati</taxon>
        <taxon>Bacillota</taxon>
        <taxon>Clostridia</taxon>
        <taxon>Eubacteriales</taxon>
        <taxon>Clostridiaceae</taxon>
        <taxon>Clostridium</taxon>
    </lineage>
</organism>
<accession>Q8XMU6</accession>
<evidence type="ECO:0000313" key="10">
    <source>
        <dbReference type="Proteomes" id="UP000000818"/>
    </source>
</evidence>
<evidence type="ECO:0000259" key="8">
    <source>
        <dbReference type="Pfam" id="PF02308"/>
    </source>
</evidence>
<dbReference type="PANTHER" id="PTHR33778:SF1">
    <property type="entry name" value="MAGNESIUM TRANSPORTER YHID-RELATED"/>
    <property type="match status" value="1"/>
</dbReference>
<evidence type="ECO:0000256" key="4">
    <source>
        <dbReference type="ARBA" id="ARBA00022692"/>
    </source>
</evidence>
<dbReference type="KEGG" id="cpe:CPE0592"/>
<dbReference type="RefSeq" id="WP_003471484.1">
    <property type="nucleotide sequence ID" value="NC_003366.1"/>
</dbReference>
<dbReference type="GO" id="GO:0005886">
    <property type="term" value="C:plasma membrane"/>
    <property type="evidence" value="ECO:0007669"/>
    <property type="project" value="UniProtKB-SubCell"/>
</dbReference>
<evidence type="ECO:0000256" key="1">
    <source>
        <dbReference type="ARBA" id="ARBA00004651"/>
    </source>
</evidence>
<sequence length="241" mass="26739">MGLTLSFKDIIIRLLLATIVGGVIGYEREYHNRAAGFRTQILVCVGAAIVSLIEIRLGQDVFEAIKDNYYIRSVIKIDYARLGAQVISGIGFLGAGTILQNKGSVKGLTTAASLWVVACLGLAIGMGYYNLGILGFLFIFLTLVSLKKFQSKFITKAGEKCFEIIYEKDSQVLEFIDKIFTQKGVKIKSIEFLGRNNNNEAAQYKNAIYRVELPNYIEVGEIINKLSINDGIIKISEYNDI</sequence>
<comment type="similarity">
    <text evidence="2">Belongs to the MgtC/SapB family.</text>
</comment>
<feature type="domain" description="MgtC/SapB/SrpB/YhiD N-terminal" evidence="8">
    <location>
        <begin position="14"/>
        <end position="150"/>
    </location>
</feature>
<name>Q8XMU6_CLOPE</name>
<evidence type="ECO:0000256" key="3">
    <source>
        <dbReference type="ARBA" id="ARBA00022475"/>
    </source>
</evidence>
<evidence type="ECO:0000256" key="6">
    <source>
        <dbReference type="ARBA" id="ARBA00023136"/>
    </source>
</evidence>
<dbReference type="PANTHER" id="PTHR33778">
    <property type="entry name" value="PROTEIN MGTC"/>
    <property type="match status" value="1"/>
</dbReference>
<keyword evidence="3" id="KW-1003">Cell membrane</keyword>